<evidence type="ECO:0000256" key="7">
    <source>
        <dbReference type="SAM" id="Phobius"/>
    </source>
</evidence>
<dbReference type="Pfam" id="PF08447">
    <property type="entry name" value="PAS_3"/>
    <property type="match status" value="1"/>
</dbReference>
<dbReference type="PANTHER" id="PTHR43711:SF31">
    <property type="entry name" value="HISTIDINE KINASE"/>
    <property type="match status" value="1"/>
</dbReference>
<dbReference type="InterPro" id="IPR003594">
    <property type="entry name" value="HATPase_dom"/>
</dbReference>
<keyword evidence="5" id="KW-0418">Kinase</keyword>
<dbReference type="InterPro" id="IPR000014">
    <property type="entry name" value="PAS"/>
</dbReference>
<evidence type="ECO:0000256" key="4">
    <source>
        <dbReference type="ARBA" id="ARBA00022679"/>
    </source>
</evidence>
<dbReference type="Gene3D" id="3.30.450.20">
    <property type="entry name" value="PAS domain"/>
    <property type="match status" value="3"/>
</dbReference>
<evidence type="ECO:0000256" key="3">
    <source>
        <dbReference type="ARBA" id="ARBA00022553"/>
    </source>
</evidence>
<keyword evidence="3" id="KW-0597">Phosphoprotein</keyword>
<dbReference type="Pfam" id="PF00512">
    <property type="entry name" value="HisKA"/>
    <property type="match status" value="1"/>
</dbReference>
<evidence type="ECO:0000313" key="9">
    <source>
        <dbReference type="EMBL" id="MCZ0866718.1"/>
    </source>
</evidence>
<dbReference type="SUPFAM" id="SSF55785">
    <property type="entry name" value="PYP-like sensor domain (PAS domain)"/>
    <property type="match status" value="1"/>
</dbReference>
<evidence type="ECO:0000256" key="5">
    <source>
        <dbReference type="ARBA" id="ARBA00022777"/>
    </source>
</evidence>
<dbReference type="AlphaFoldDB" id="A0A9J6RPS6"/>
<dbReference type="RefSeq" id="WP_258332747.1">
    <property type="nucleotide sequence ID" value="NZ_JAPTGG010000015.1"/>
</dbReference>
<dbReference type="InterPro" id="IPR050736">
    <property type="entry name" value="Sensor_HK_Regulatory"/>
</dbReference>
<dbReference type="InterPro" id="IPR035965">
    <property type="entry name" value="PAS-like_dom_sf"/>
</dbReference>
<dbReference type="CDD" id="cd00082">
    <property type="entry name" value="HisKA"/>
    <property type="match status" value="1"/>
</dbReference>
<evidence type="ECO:0000256" key="6">
    <source>
        <dbReference type="ARBA" id="ARBA00023012"/>
    </source>
</evidence>
<dbReference type="NCBIfam" id="TIGR00229">
    <property type="entry name" value="sensory_box"/>
    <property type="match status" value="1"/>
</dbReference>
<dbReference type="SUPFAM" id="SSF55874">
    <property type="entry name" value="ATPase domain of HSP90 chaperone/DNA topoisomerase II/histidine kinase"/>
    <property type="match status" value="1"/>
</dbReference>
<dbReference type="InterPro" id="IPR004358">
    <property type="entry name" value="Sig_transdc_His_kin-like_C"/>
</dbReference>
<reference evidence="9 10" key="1">
    <citation type="submission" date="2022-12" db="EMBL/GenBank/DDBJ databases">
        <title>Dasania phycosphaerae sp. nov., isolated from particulate material of the south coast of Korea.</title>
        <authorList>
            <person name="Jiang Y."/>
        </authorList>
    </citation>
    <scope>NUCLEOTIDE SEQUENCE [LARGE SCALE GENOMIC DNA]</scope>
    <source>
        <strain evidence="9 10">GY-19</strain>
    </source>
</reference>
<dbReference type="CDD" id="cd16922">
    <property type="entry name" value="HATPase_EvgS-ArcB-TorS-like"/>
    <property type="match status" value="1"/>
</dbReference>
<keyword evidence="7" id="KW-0812">Transmembrane</keyword>
<protein>
    <recommendedName>
        <fullName evidence="2">histidine kinase</fullName>
        <ecNumber evidence="2">2.7.13.3</ecNumber>
    </recommendedName>
</protein>
<feature type="domain" description="Histidine kinase" evidence="8">
    <location>
        <begin position="576"/>
        <end position="797"/>
    </location>
</feature>
<dbReference type="SMART" id="SM00388">
    <property type="entry name" value="HisKA"/>
    <property type="match status" value="1"/>
</dbReference>
<organism evidence="9 10">
    <name type="scientific">Dasania phycosphaerae</name>
    <dbReference type="NCBI Taxonomy" id="2950436"/>
    <lineage>
        <taxon>Bacteria</taxon>
        <taxon>Pseudomonadati</taxon>
        <taxon>Pseudomonadota</taxon>
        <taxon>Gammaproteobacteria</taxon>
        <taxon>Cellvibrionales</taxon>
        <taxon>Spongiibacteraceae</taxon>
        <taxon>Dasania</taxon>
    </lineage>
</organism>
<dbReference type="PROSITE" id="PS50109">
    <property type="entry name" value="HIS_KIN"/>
    <property type="match status" value="1"/>
</dbReference>
<dbReference type="InterPro" id="IPR003661">
    <property type="entry name" value="HisK_dim/P_dom"/>
</dbReference>
<dbReference type="InterPro" id="IPR036097">
    <property type="entry name" value="HisK_dim/P_sf"/>
</dbReference>
<comment type="caution">
    <text evidence="9">The sequence shown here is derived from an EMBL/GenBank/DDBJ whole genome shotgun (WGS) entry which is preliminary data.</text>
</comment>
<dbReference type="SUPFAM" id="SSF47384">
    <property type="entry name" value="Homodimeric domain of signal transducing histidine kinase"/>
    <property type="match status" value="1"/>
</dbReference>
<keyword evidence="6" id="KW-0902">Two-component regulatory system</keyword>
<dbReference type="EC" id="2.7.13.3" evidence="2"/>
<name>A0A9J6RPS6_9GAMM</name>
<dbReference type="InterPro" id="IPR013655">
    <property type="entry name" value="PAS_fold_3"/>
</dbReference>
<keyword evidence="7" id="KW-1133">Transmembrane helix</keyword>
<dbReference type="GO" id="GO:0000155">
    <property type="term" value="F:phosphorelay sensor kinase activity"/>
    <property type="evidence" value="ECO:0007669"/>
    <property type="project" value="InterPro"/>
</dbReference>
<accession>A0A9J6RPS6</accession>
<dbReference type="SMART" id="SM00387">
    <property type="entry name" value="HATPase_c"/>
    <property type="match status" value="1"/>
</dbReference>
<dbReference type="SMART" id="SM00091">
    <property type="entry name" value="PAS"/>
    <property type="match status" value="2"/>
</dbReference>
<dbReference type="Pfam" id="PF08269">
    <property type="entry name" value="dCache_2"/>
    <property type="match status" value="1"/>
</dbReference>
<dbReference type="Gene3D" id="1.10.287.130">
    <property type="match status" value="1"/>
</dbReference>
<dbReference type="Pfam" id="PF02518">
    <property type="entry name" value="HATPase_c"/>
    <property type="match status" value="1"/>
</dbReference>
<sequence>MKRAKHSLIHSYLVSMLLVAILPVTLVGYLWIADARQSFQQSAALWQQSHMQKYRAELSQQVASVLSYIEFRQSQMQQLLRQGLRYRVEEAMVIADALYQSGADQASVLSALRKLQLQAQHGYYTVLSPEGSILLGQKRPHLEQRSLLQLYQGEERLALQNALAEVVAKGEVYLTIHGVSEQRPNTDLLLAFAQYHPQLNIVIVNHNALSVIAQQVRAEVLQRFGNNNSIADTSIFILDKDAQLLVRPDSLQDYDQVTVTEAGPSLPLVELWQQLFGLAQPDSAQPSQRFLTYQLQGAQSAAVVPAMSYVRSHPEWQWVVGAQILLADYYQELALQQQSFDKKIQRSIIFIVAVIALFLMLVSAIAYSFYRVNERGFKRFIQFFNRSGEQAEAIAVEDLPYKEFVELAHHANHMLAQRKSYEQDLRRSKRRFRLALKASNSYLWELDVSKQWLKFTGKFLTKLGYQQLPGQESIGVEQLLDICHPDDKAIVADGLVTHNPQLAAAGIEFRIKHAQGGYHWFHSRGGVIGERLAGEAGFLAGIVTDIGDRKCLESDLQRAHVEVEEACHVREQFLASMSHELHTPLNNILGHLQLLQRDPEMNDEQRRQLQSAEQAGNYLLRLVNDILELSKIDSGYMPVQVGEYCLVELVQGVVDKMTSKASAKGLALVLDVDASLPQKVALDGFKLKQILMNLLSNAIKYTQCGQVRLSVTLAEPLPQCSGPSLRFAISDTGIGIDECMAQEIFKPFTQLGGANARGTGLGLPICWRLSQALGGELSVASSLGQGSCFSLSLPLHAVGADVVGEYDSQQLAAPSLAPPALTGLAAEQYEQLRWAANRGDIERLRELFQHLAESGFGDSDWLLYCRQQLSDFDLKGLLDFLNGQLSENNRQGALT</sequence>
<evidence type="ECO:0000256" key="2">
    <source>
        <dbReference type="ARBA" id="ARBA00012438"/>
    </source>
</evidence>
<keyword evidence="4" id="KW-0808">Transferase</keyword>
<dbReference type="InterPro" id="IPR005467">
    <property type="entry name" value="His_kinase_dom"/>
</dbReference>
<evidence type="ECO:0000313" key="10">
    <source>
        <dbReference type="Proteomes" id="UP001069090"/>
    </source>
</evidence>
<evidence type="ECO:0000256" key="1">
    <source>
        <dbReference type="ARBA" id="ARBA00000085"/>
    </source>
</evidence>
<proteinExistence type="predicted"/>
<feature type="transmembrane region" description="Helical" evidence="7">
    <location>
        <begin position="12"/>
        <end position="32"/>
    </location>
</feature>
<dbReference type="PANTHER" id="PTHR43711">
    <property type="entry name" value="TWO-COMPONENT HISTIDINE KINASE"/>
    <property type="match status" value="1"/>
</dbReference>
<keyword evidence="7" id="KW-0472">Membrane</keyword>
<keyword evidence="10" id="KW-1185">Reference proteome</keyword>
<comment type="catalytic activity">
    <reaction evidence="1">
        <text>ATP + protein L-histidine = ADP + protein N-phospho-L-histidine.</text>
        <dbReference type="EC" id="2.7.13.3"/>
    </reaction>
</comment>
<dbReference type="CDD" id="cd00130">
    <property type="entry name" value="PAS"/>
    <property type="match status" value="1"/>
</dbReference>
<gene>
    <name evidence="9" type="ORF">O0V09_16015</name>
</gene>
<dbReference type="Proteomes" id="UP001069090">
    <property type="component" value="Unassembled WGS sequence"/>
</dbReference>
<dbReference type="EMBL" id="JAPTGG010000015">
    <property type="protein sequence ID" value="MCZ0866718.1"/>
    <property type="molecule type" value="Genomic_DNA"/>
</dbReference>
<dbReference type="PRINTS" id="PR00344">
    <property type="entry name" value="BCTRLSENSOR"/>
</dbReference>
<dbReference type="InterPro" id="IPR036890">
    <property type="entry name" value="HATPase_C_sf"/>
</dbReference>
<feature type="transmembrane region" description="Helical" evidence="7">
    <location>
        <begin position="348"/>
        <end position="370"/>
    </location>
</feature>
<dbReference type="InterPro" id="IPR004010">
    <property type="entry name" value="Double_Cache_2"/>
</dbReference>
<dbReference type="Gene3D" id="3.30.565.10">
    <property type="entry name" value="Histidine kinase-like ATPase, C-terminal domain"/>
    <property type="match status" value="1"/>
</dbReference>
<evidence type="ECO:0000259" key="8">
    <source>
        <dbReference type="PROSITE" id="PS50109"/>
    </source>
</evidence>